<dbReference type="EMBL" id="AP022581">
    <property type="protein sequence ID" value="BBX96066.1"/>
    <property type="molecule type" value="Genomic_DNA"/>
</dbReference>
<dbReference type="Proteomes" id="UP000466396">
    <property type="component" value="Chromosome"/>
</dbReference>
<dbReference type="RefSeq" id="WP_163745363.1">
    <property type="nucleotide sequence ID" value="NZ_AP022581.1"/>
</dbReference>
<dbReference type="KEGG" id="mlj:MLAC_13600"/>
<keyword evidence="2" id="KW-1185">Reference proteome</keyword>
<accession>A0A1X1XLF8</accession>
<evidence type="ECO:0000313" key="1">
    <source>
        <dbReference type="EMBL" id="BBX96066.1"/>
    </source>
</evidence>
<protein>
    <submittedName>
        <fullName evidence="1">Uncharacterized protein</fullName>
    </submittedName>
</protein>
<proteinExistence type="predicted"/>
<organism evidence="1 2">
    <name type="scientific">Mycobacterium lacus</name>
    <dbReference type="NCBI Taxonomy" id="169765"/>
    <lineage>
        <taxon>Bacteria</taxon>
        <taxon>Bacillati</taxon>
        <taxon>Actinomycetota</taxon>
        <taxon>Actinomycetes</taxon>
        <taxon>Mycobacteriales</taxon>
        <taxon>Mycobacteriaceae</taxon>
        <taxon>Mycobacterium</taxon>
    </lineage>
</organism>
<sequence length="60" mass="6165">MTPAPTGPATPTPSLQRRVTLLAVALPAVLLVVLGVRGRWPGRTAASWCVCRTTAAPNSG</sequence>
<gene>
    <name evidence="1" type="ORF">MLAC_13600</name>
</gene>
<dbReference type="STRING" id="169765.AWC15_10095"/>
<dbReference type="AlphaFoldDB" id="A0A1X1XLF8"/>
<evidence type="ECO:0000313" key="2">
    <source>
        <dbReference type="Proteomes" id="UP000466396"/>
    </source>
</evidence>
<reference evidence="1 2" key="1">
    <citation type="journal article" date="2019" name="Emerg. Microbes Infect.">
        <title>Comprehensive subspecies identification of 175 nontuberculous mycobacteria species based on 7547 genomic profiles.</title>
        <authorList>
            <person name="Matsumoto Y."/>
            <person name="Kinjo T."/>
            <person name="Motooka D."/>
            <person name="Nabeya D."/>
            <person name="Jung N."/>
            <person name="Uechi K."/>
            <person name="Horii T."/>
            <person name="Iida T."/>
            <person name="Fujita J."/>
            <person name="Nakamura S."/>
        </authorList>
    </citation>
    <scope>NUCLEOTIDE SEQUENCE [LARGE SCALE GENOMIC DNA]</scope>
    <source>
        <strain evidence="1 2">JCM 15657</strain>
    </source>
</reference>
<name>A0A1X1XLF8_9MYCO</name>